<feature type="coiled-coil region" evidence="14">
    <location>
        <begin position="58"/>
        <end position="211"/>
    </location>
</feature>
<dbReference type="Pfam" id="PF13868">
    <property type="entry name" value="TPH"/>
    <property type="match status" value="1"/>
</dbReference>
<keyword evidence="11" id="KW-0469">Meiosis</keyword>
<evidence type="ECO:0000256" key="14">
    <source>
        <dbReference type="SAM" id="Coils"/>
    </source>
</evidence>
<dbReference type="OrthoDB" id="197839at2759"/>
<dbReference type="KEGG" id="cvn:111112295"/>
<proteinExistence type="inferred from homology"/>
<reference evidence="18" key="1">
    <citation type="submission" date="2025-08" db="UniProtKB">
        <authorList>
            <consortium name="RefSeq"/>
        </authorList>
    </citation>
    <scope>IDENTIFICATION</scope>
    <source>
        <tissue evidence="18">Whole sample</tissue>
    </source>
</reference>
<keyword evidence="5" id="KW-0963">Cytoplasm</keyword>
<dbReference type="GO" id="GO:0031514">
    <property type="term" value="C:motile cilium"/>
    <property type="evidence" value="ECO:0007669"/>
    <property type="project" value="TreeGrafter"/>
</dbReference>
<gene>
    <name evidence="18" type="primary">LOC111112295</name>
</gene>
<evidence type="ECO:0000256" key="8">
    <source>
        <dbReference type="ARBA" id="ARBA00023069"/>
    </source>
</evidence>
<evidence type="ECO:0000256" key="4">
    <source>
        <dbReference type="ARBA" id="ARBA00014813"/>
    </source>
</evidence>
<dbReference type="Proteomes" id="UP000694844">
    <property type="component" value="Chromosome 9"/>
</dbReference>
<evidence type="ECO:0000256" key="13">
    <source>
        <dbReference type="ARBA" id="ARBA00046114"/>
    </source>
</evidence>
<feature type="region of interest" description="Disordered" evidence="15">
    <location>
        <begin position="347"/>
        <end position="371"/>
    </location>
</feature>
<dbReference type="InterPro" id="IPR026504">
    <property type="entry name" value="MNS1"/>
</dbReference>
<dbReference type="GO" id="GO:0051321">
    <property type="term" value="P:meiotic cell cycle"/>
    <property type="evidence" value="ECO:0007669"/>
    <property type="project" value="UniProtKB-KW"/>
</dbReference>
<evidence type="ECO:0000256" key="2">
    <source>
        <dbReference type="ARBA" id="ARBA00004611"/>
    </source>
</evidence>
<feature type="coiled-coil region" evidence="14">
    <location>
        <begin position="416"/>
        <end position="448"/>
    </location>
</feature>
<protein>
    <recommendedName>
        <fullName evidence="4">Meiosis-specific nuclear structural protein 1</fullName>
    </recommendedName>
</protein>
<comment type="subcellular location">
    <subcellularLocation>
        <location evidence="2">Cytoplasm</location>
        <location evidence="2">Cytoskeleton</location>
        <location evidence="2">Flagellum axoneme</location>
    </subcellularLocation>
    <subcellularLocation>
        <location evidence="1">Nucleus</location>
    </subcellularLocation>
</comment>
<comment type="similarity">
    <text evidence="3">Belongs to the MNS1 family.</text>
</comment>
<comment type="function">
    <text evidence="13">Microtubule inner protein (MIP) part of the dynein-decorated doublet microtubules (DMTs) in cilia axoneme, which is required for motile cilia beating. May play a role in the control of meiotic division and germ cell differentiation through regulation of pairing and recombination during meiosis. Required for sperm flagella assembly. May play a role in the assembly and function of the outer dynein arm-docking complex (ODA-DC). ODA-DC mediates outer dynein arms (ODA) binding onto the axonemal doublet microtubules.</text>
</comment>
<evidence type="ECO:0000256" key="3">
    <source>
        <dbReference type="ARBA" id="ARBA00009158"/>
    </source>
</evidence>
<dbReference type="GeneID" id="111112295"/>
<dbReference type="PANTHER" id="PTHR19265:SF0">
    <property type="entry name" value="MEIOSIS-SPECIFIC NUCLEAR STRUCTURAL PROTEIN 1"/>
    <property type="match status" value="1"/>
</dbReference>
<sequence length="501" mass="61783">MTTVRRALTGGARERQLENTRRQEDYRQDTIRRLHEEKRLEANMSNEERISEKRFIRRTMMEQKEREMEEAILKAQRDRLIREEQMLQEERLAAELEKRKLDSIRDEKMRQQIRETSLELRELEAKLRSAYMNKERTAQIAEKEAIKFDVMKRDSEIAREMKLEHERAEEAAQQREMEKYREQIRYQQELERQLEEQEQKKQQAYEEFLKEKLMIDEIVRKIYEEDQRERELTMAKKKATQKYISEFKSAREEWKVLERERMEEENRRILQFSKLQEQRENARMESKKQKEEAMARVQHALAEDIAAKDAAREEMERIRMELVLEEQEEKERQKERDDMEKRIRQRLELQSTHAQQMHFKTLRRKAEEDEEEEFRQQMMAKFAEDDRIEQMNANKRRMKQLEHKRAVEKLIDDRKVQFAADRERELEERREEERMEAFRKQIIEEERQKLLREHAMRLLGYLPKGVIRDSGDLNMLGSDFKEAYSRRQIDPFDDEAWDQRR</sequence>
<evidence type="ECO:0000256" key="1">
    <source>
        <dbReference type="ARBA" id="ARBA00004123"/>
    </source>
</evidence>
<dbReference type="AlphaFoldDB" id="A0A8B8BQ24"/>
<evidence type="ECO:0000313" key="17">
    <source>
        <dbReference type="Proteomes" id="UP000694844"/>
    </source>
</evidence>
<feature type="coiled-coil region" evidence="14">
    <location>
        <begin position="247"/>
        <end position="342"/>
    </location>
</feature>
<keyword evidence="12" id="KW-0966">Cell projection</keyword>
<feature type="domain" description="Trichohyalin-plectin-homology" evidence="16">
    <location>
        <begin position="113"/>
        <end position="464"/>
    </location>
</feature>
<name>A0A8B8BQ24_CRAVI</name>
<dbReference type="InterPro" id="IPR043597">
    <property type="entry name" value="TPH_dom"/>
</dbReference>
<keyword evidence="17" id="KW-1185">Reference proteome</keyword>
<dbReference type="PANTHER" id="PTHR19265">
    <property type="entry name" value="MEIOSIS-SPECIFIC NUCLEAR STRUCTURAL PROTEIN 1"/>
    <property type="match status" value="1"/>
</dbReference>
<evidence type="ECO:0000256" key="5">
    <source>
        <dbReference type="ARBA" id="ARBA00022490"/>
    </source>
</evidence>
<evidence type="ECO:0000256" key="6">
    <source>
        <dbReference type="ARBA" id="ARBA00022846"/>
    </source>
</evidence>
<evidence type="ECO:0000256" key="9">
    <source>
        <dbReference type="ARBA" id="ARBA00023212"/>
    </source>
</evidence>
<dbReference type="GO" id="GO:0005634">
    <property type="term" value="C:nucleus"/>
    <property type="evidence" value="ECO:0007669"/>
    <property type="project" value="UniProtKB-SubCell"/>
</dbReference>
<evidence type="ECO:0000256" key="15">
    <source>
        <dbReference type="SAM" id="MobiDB-lite"/>
    </source>
</evidence>
<dbReference type="RefSeq" id="XP_022305415.1">
    <property type="nucleotide sequence ID" value="XM_022449707.1"/>
</dbReference>
<organism evidence="17 18">
    <name type="scientific">Crassostrea virginica</name>
    <name type="common">Eastern oyster</name>
    <dbReference type="NCBI Taxonomy" id="6565"/>
    <lineage>
        <taxon>Eukaryota</taxon>
        <taxon>Metazoa</taxon>
        <taxon>Spiralia</taxon>
        <taxon>Lophotrochozoa</taxon>
        <taxon>Mollusca</taxon>
        <taxon>Bivalvia</taxon>
        <taxon>Autobranchia</taxon>
        <taxon>Pteriomorphia</taxon>
        <taxon>Ostreida</taxon>
        <taxon>Ostreoidea</taxon>
        <taxon>Ostreidae</taxon>
        <taxon>Crassostrea</taxon>
    </lineage>
</organism>
<evidence type="ECO:0000256" key="12">
    <source>
        <dbReference type="ARBA" id="ARBA00023273"/>
    </source>
</evidence>
<evidence type="ECO:0000313" key="18">
    <source>
        <dbReference type="RefSeq" id="XP_022305415.1"/>
    </source>
</evidence>
<keyword evidence="10" id="KW-0539">Nucleus</keyword>
<evidence type="ECO:0000256" key="11">
    <source>
        <dbReference type="ARBA" id="ARBA00023254"/>
    </source>
</evidence>
<keyword evidence="8" id="KW-0969">Cilium</keyword>
<keyword evidence="9" id="KW-0206">Cytoskeleton</keyword>
<dbReference type="GO" id="GO:0044782">
    <property type="term" value="P:cilium organization"/>
    <property type="evidence" value="ECO:0007669"/>
    <property type="project" value="TreeGrafter"/>
</dbReference>
<evidence type="ECO:0000259" key="16">
    <source>
        <dbReference type="Pfam" id="PF13868"/>
    </source>
</evidence>
<accession>A0A8B8BQ24</accession>
<evidence type="ECO:0000256" key="7">
    <source>
        <dbReference type="ARBA" id="ARBA00023054"/>
    </source>
</evidence>
<keyword evidence="7 14" id="KW-0175">Coiled coil</keyword>
<evidence type="ECO:0000256" key="10">
    <source>
        <dbReference type="ARBA" id="ARBA00023242"/>
    </source>
</evidence>
<keyword evidence="6" id="KW-0282">Flagellum</keyword>